<dbReference type="RefSeq" id="WP_026745295.1">
    <property type="nucleotide sequence ID" value="NZ_AP019823.1"/>
</dbReference>
<evidence type="ECO:0000313" key="1">
    <source>
        <dbReference type="EMBL" id="BBM37704.1"/>
    </source>
</evidence>
<name>A0A510JEN4_9FUSO</name>
<keyword evidence="2" id="KW-1185">Reference proteome</keyword>
<accession>A0A510JEN4</accession>
<protein>
    <recommendedName>
        <fullName evidence="3">Phage protein</fullName>
    </recommendedName>
</protein>
<organism evidence="1 2">
    <name type="scientific">Leptotrichia hofstadii</name>
    <dbReference type="NCBI Taxonomy" id="157688"/>
    <lineage>
        <taxon>Bacteria</taxon>
        <taxon>Fusobacteriati</taxon>
        <taxon>Fusobacteriota</taxon>
        <taxon>Fusobacteriia</taxon>
        <taxon>Fusobacteriales</taxon>
        <taxon>Leptotrichiaceae</taxon>
        <taxon>Leptotrichia</taxon>
    </lineage>
</organism>
<evidence type="ECO:0008006" key="3">
    <source>
        <dbReference type="Google" id="ProtNLM"/>
    </source>
</evidence>
<sequence>MIIKLTKEYDLGSKKYKEIDLKLDNLTGADLLECGKDYKSRMKSNAENFKDFDDAWALTVAEKASGIKYGHLMTLGAEDFLKVVNQTKNFLVKGWGTDEDKDEKTPTAEV</sequence>
<proteinExistence type="predicted"/>
<dbReference type="OrthoDB" id="80536at2"/>
<dbReference type="AlphaFoldDB" id="A0A510JEN4"/>
<dbReference type="KEGG" id="lhf:JCM16775_0394"/>
<dbReference type="Proteomes" id="UP000321892">
    <property type="component" value="Chromosome"/>
</dbReference>
<dbReference type="EMBL" id="AP019823">
    <property type="protein sequence ID" value="BBM37704.1"/>
    <property type="molecule type" value="Genomic_DNA"/>
</dbReference>
<gene>
    <name evidence="1" type="ORF">JCM16775_0394</name>
</gene>
<evidence type="ECO:0000313" key="2">
    <source>
        <dbReference type="Proteomes" id="UP000321892"/>
    </source>
</evidence>
<reference evidence="1 2" key="1">
    <citation type="submission" date="2019-07" db="EMBL/GenBank/DDBJ databases">
        <title>Complete Genome Sequence of Leptotrichia hofstadii Strain JCM16775.</title>
        <authorList>
            <person name="Watanabe S."/>
            <person name="Cui L."/>
        </authorList>
    </citation>
    <scope>NUCLEOTIDE SEQUENCE [LARGE SCALE GENOMIC DNA]</scope>
    <source>
        <strain evidence="1 2">JCM16775</strain>
    </source>
</reference>